<protein>
    <submittedName>
        <fullName evidence="2">Type IV secretory pathway, VirD2 component (Relaxase)</fullName>
    </submittedName>
</protein>
<dbReference type="AlphaFoldDB" id="A0A177G5M8"/>
<evidence type="ECO:0000256" key="1">
    <source>
        <dbReference type="SAM" id="MobiDB-lite"/>
    </source>
</evidence>
<evidence type="ECO:0000313" key="2">
    <source>
        <dbReference type="EMBL" id="OAG75640.1"/>
    </source>
</evidence>
<organism evidence="2 3">
    <name type="scientific">Acetobacter malorum</name>
    <dbReference type="NCBI Taxonomy" id="178901"/>
    <lineage>
        <taxon>Bacteria</taxon>
        <taxon>Pseudomonadati</taxon>
        <taxon>Pseudomonadota</taxon>
        <taxon>Alphaproteobacteria</taxon>
        <taxon>Acetobacterales</taxon>
        <taxon>Acetobacteraceae</taxon>
        <taxon>Acetobacter</taxon>
    </lineage>
</organism>
<dbReference type="EMBL" id="LVHD01000030">
    <property type="protein sequence ID" value="OAG75640.1"/>
    <property type="molecule type" value="Genomic_DNA"/>
</dbReference>
<comment type="caution">
    <text evidence="2">The sequence shown here is derived from an EMBL/GenBank/DDBJ whole genome shotgun (WGS) entry which is preliminary data.</text>
</comment>
<gene>
    <name evidence="2" type="ORF">Amal_03193</name>
</gene>
<dbReference type="Proteomes" id="UP000077349">
    <property type="component" value="Unassembled WGS sequence"/>
</dbReference>
<dbReference type="InterPro" id="IPR021795">
    <property type="entry name" value="DUF3363"/>
</dbReference>
<accession>A0A177G5M8</accession>
<dbReference type="Pfam" id="PF11843">
    <property type="entry name" value="DUF3363"/>
    <property type="match status" value="2"/>
</dbReference>
<name>A0A177G5M8_9PROT</name>
<sequence length="612" mass="67669">MLLSCGVSLHSRVVMAQDKDFHVRPGRIQSRGNAARPRTFLAQVLHASRRAGGGAGSSPGKGKSNSPRYGPSTFGRGHSRFGKSRLFDAHRRVTVKARVVRQTGRGAHPGSLADHLAYLRRDGVTRDGEKARLFGPDGQEVGAKDFAARCRDDRHHFRFIISPEDAPEMADLDGFTRDLVQQMEADLGTRLDWAALSHWNTDNPHVHLIVRGVDQAGSDLVIARDYISHGLRSRAEDLVSLELGPRAEHEIEMALRQDVTAERWTRLDAELQRHADDLGIVDLLPEAGATHDLGQNATHRALLTGRAQTLEHMGLATSEGPGRWSLAPDMEDTLREMGTRGDIIKTMHRAMTERSRDRVMSPGDYVISGRDQSIALTGRLLERGLHNELTGEAYAVIDATDGRVHHVRFPGVEAFRDAPPDGGIVEMRTATGRTSGRDYLALSARSDLDLAAQVKAPGATWLDHRLVERQPMDLARTGFGAEVRQAMQERTRHLAARGLASFQQDGSARYQRNLLATLRQQELDQVGTKLAKESGLAYERSIPGNFVTGQYVKRVSLSSGRFAMIDNGLGFQLVPWAPSLEKQHDRYVDGVARDDGGVDWRHDRKRDLGISM</sequence>
<reference evidence="2 3" key="1">
    <citation type="submission" date="2016-03" db="EMBL/GenBank/DDBJ databases">
        <title>Draft genome sequence of Acetobacter malorum CECT 7742, a strain isolated from strawberry vinegar.</title>
        <authorList>
            <person name="Sainz F."/>
            <person name="Mas A."/>
            <person name="Torija M.J."/>
        </authorList>
    </citation>
    <scope>NUCLEOTIDE SEQUENCE [LARGE SCALE GENOMIC DNA]</scope>
    <source>
        <strain evidence="2 3">CECT 7742</strain>
    </source>
</reference>
<dbReference type="PATRIC" id="fig|178901.16.peg.3404"/>
<feature type="region of interest" description="Disordered" evidence="1">
    <location>
        <begin position="49"/>
        <end position="81"/>
    </location>
</feature>
<proteinExistence type="predicted"/>
<evidence type="ECO:0000313" key="3">
    <source>
        <dbReference type="Proteomes" id="UP000077349"/>
    </source>
</evidence>